<comment type="similarity">
    <text evidence="14">Belongs to the nematode receptor-like protein str family.</text>
</comment>
<dbReference type="AGR" id="WB:WBGene00006161"/>
<name>O45340_CAEEL</name>
<dbReference type="WormBase" id="F10A3.5">
    <property type="protein sequence ID" value="CE15771"/>
    <property type="gene ID" value="WBGene00006161"/>
    <property type="gene designation" value="str-109"/>
</dbReference>
<dbReference type="RefSeq" id="NP_507071.1">
    <property type="nucleotide sequence ID" value="NM_074670.3"/>
</dbReference>
<comment type="function">
    <text evidence="13">An odorant receptor which affects chemotaxis to the volatile odorant diacetyl. Specifies AWA neuronal cell fate via the odr-7 pathway.</text>
</comment>
<feature type="transmembrane region" description="Helical" evidence="19">
    <location>
        <begin position="285"/>
        <end position="307"/>
    </location>
</feature>
<dbReference type="FunCoup" id="O45340">
    <property type="interactions" value="5"/>
</dbReference>
<dbReference type="HOGENOM" id="CLU_036335_2_1_1"/>
<feature type="transmembrane region" description="Helical" evidence="19">
    <location>
        <begin position="132"/>
        <end position="153"/>
    </location>
</feature>
<comment type="subunit">
    <text evidence="15">Interacts with odr-4.</text>
</comment>
<evidence type="ECO:0000256" key="14">
    <source>
        <dbReference type="ARBA" id="ARBA00061678"/>
    </source>
</evidence>
<dbReference type="eggNOG" id="ENOG502THG6">
    <property type="taxonomic scope" value="Eukaryota"/>
</dbReference>
<feature type="transmembrane region" description="Helical" evidence="19">
    <location>
        <begin position="45"/>
        <end position="64"/>
    </location>
</feature>
<comment type="subcellular location">
    <subcellularLocation>
        <location evidence="1">Cell projection</location>
        <location evidence="1">Cilium membrane</location>
        <topology evidence="1">Multi-pass membrane protein</topology>
    </subcellularLocation>
</comment>
<keyword evidence="4" id="KW-0716">Sensory transduction</keyword>
<protein>
    <recommendedName>
        <fullName evidence="16">Serpentine receptor class r-10</fullName>
    </recommendedName>
    <alternativeName>
        <fullName evidence="17">Odorant response abnormal protein 10</fullName>
    </alternativeName>
    <alternativeName>
        <fullName evidence="18">Olfactory receptor 10</fullName>
    </alternativeName>
</protein>
<dbReference type="GO" id="GO:0007186">
    <property type="term" value="P:G protein-coupled receptor signaling pathway"/>
    <property type="evidence" value="ECO:0000318"/>
    <property type="project" value="GO_Central"/>
</dbReference>
<sequence>MCSSFWLVSNLYAGYVGFFLSITINLLLLFLIFETPKKVFGSYKYLMAAFSVVGIFFSFCDFYMKPHLHITKTSFIVFTDLKLLGYSYFTGQLALATLCSTYGMMITMLAMHFYYRYLSVTSSLYRFFFKNLTIWVIFLTCNSAIWFFCFLVLNSPSPMKDEELFPEFWESYCLKPNEYTYTGPHYYYTDNSTGEWKFHIPSFVAEGYTAGNIAVAFVFLTYFGFQTYNHLNKLEVVASVNFRELQNQLFRTLVVQTIFPTIFLFFPVSCLVVFPVFGVRIGEHANLIMILFSIYPCFEPIVAMCCIKCFRVRITSKCICKGFL</sequence>
<evidence type="ECO:0000256" key="2">
    <source>
        <dbReference type="ARBA" id="ARBA00022475"/>
    </source>
</evidence>
<evidence type="ECO:0000256" key="16">
    <source>
        <dbReference type="ARBA" id="ARBA00067967"/>
    </source>
</evidence>
<dbReference type="PhylomeDB" id="O45340"/>
<evidence type="ECO:0000313" key="20">
    <source>
        <dbReference type="EMBL" id="CAB07345.1"/>
    </source>
</evidence>
<keyword evidence="7 19" id="KW-1133">Transmembrane helix</keyword>
<dbReference type="SMR" id="O45340"/>
<evidence type="ECO:0000256" key="12">
    <source>
        <dbReference type="ARBA" id="ARBA00023273"/>
    </source>
</evidence>
<keyword evidence="11" id="KW-0325">Glycoprotein</keyword>
<feature type="transmembrane region" description="Helical" evidence="19">
    <location>
        <begin position="207"/>
        <end position="225"/>
    </location>
</feature>
<evidence type="ECO:0000256" key="10">
    <source>
        <dbReference type="ARBA" id="ARBA00023170"/>
    </source>
</evidence>
<dbReference type="PANTHER" id="PTHR22943:SF137">
    <property type="entry name" value="SEVEN TM RECEPTOR"/>
    <property type="match status" value="1"/>
</dbReference>
<evidence type="ECO:0000256" key="13">
    <source>
        <dbReference type="ARBA" id="ARBA00054965"/>
    </source>
</evidence>
<evidence type="ECO:0000256" key="4">
    <source>
        <dbReference type="ARBA" id="ARBA00022606"/>
    </source>
</evidence>
<feature type="transmembrane region" description="Helical" evidence="19">
    <location>
        <begin position="253"/>
        <end position="279"/>
    </location>
</feature>
<dbReference type="SUPFAM" id="SSF81321">
    <property type="entry name" value="Family A G protein-coupled receptor-like"/>
    <property type="match status" value="1"/>
</dbReference>
<reference evidence="20 21" key="1">
    <citation type="journal article" date="1998" name="Science">
        <title>Genome sequence of the nematode C. elegans: a platform for investigating biology.</title>
        <authorList>
            <consortium name="The C. elegans sequencing consortium"/>
            <person name="Sulson J.E."/>
            <person name="Waterston R."/>
        </authorList>
    </citation>
    <scope>NUCLEOTIDE SEQUENCE [LARGE SCALE GENOMIC DNA]</scope>
    <source>
        <strain evidence="20 21">Bristol N2</strain>
    </source>
</reference>
<dbReference type="InterPro" id="IPR019428">
    <property type="entry name" value="7TM_GPCR_serpentine_rcpt_Str"/>
</dbReference>
<accession>O45340</accession>
<evidence type="ECO:0000256" key="11">
    <source>
        <dbReference type="ARBA" id="ARBA00023180"/>
    </source>
</evidence>
<evidence type="ECO:0000256" key="8">
    <source>
        <dbReference type="ARBA" id="ARBA00023069"/>
    </source>
</evidence>
<dbReference type="AlphaFoldDB" id="O45340"/>
<dbReference type="PIR" id="T20682">
    <property type="entry name" value="T20682"/>
</dbReference>
<keyword evidence="3" id="KW-0145">Chemotaxis</keyword>
<organism evidence="20 21">
    <name type="scientific">Caenorhabditis elegans</name>
    <dbReference type="NCBI Taxonomy" id="6239"/>
    <lineage>
        <taxon>Eukaryota</taxon>
        <taxon>Metazoa</taxon>
        <taxon>Ecdysozoa</taxon>
        <taxon>Nematoda</taxon>
        <taxon>Chromadorea</taxon>
        <taxon>Rhabditida</taxon>
        <taxon>Rhabditina</taxon>
        <taxon>Rhabditomorpha</taxon>
        <taxon>Rhabditoidea</taxon>
        <taxon>Rhabditidae</taxon>
        <taxon>Peloderinae</taxon>
        <taxon>Caenorhabditis</taxon>
    </lineage>
</organism>
<evidence type="ECO:0000256" key="5">
    <source>
        <dbReference type="ARBA" id="ARBA00022692"/>
    </source>
</evidence>
<keyword evidence="12" id="KW-0966">Cell projection</keyword>
<keyword evidence="21" id="KW-1185">Reference proteome</keyword>
<dbReference type="KEGG" id="cel:CELE_F10A3.5"/>
<evidence type="ECO:0000256" key="7">
    <source>
        <dbReference type="ARBA" id="ARBA00022989"/>
    </source>
</evidence>
<evidence type="ECO:0000313" key="21">
    <source>
        <dbReference type="Proteomes" id="UP000001940"/>
    </source>
</evidence>
<evidence type="ECO:0000256" key="6">
    <source>
        <dbReference type="ARBA" id="ARBA00022725"/>
    </source>
</evidence>
<evidence type="ECO:0000256" key="17">
    <source>
        <dbReference type="ARBA" id="ARBA00078653"/>
    </source>
</evidence>
<gene>
    <name evidence="20 22" type="primary">str-109</name>
    <name evidence="20" type="ORF">CELE_F10A3.5</name>
    <name evidence="22" type="ORF">F10A3.5</name>
</gene>
<dbReference type="GO" id="GO:0006935">
    <property type="term" value="P:chemotaxis"/>
    <property type="evidence" value="ECO:0007669"/>
    <property type="project" value="UniProtKB-KW"/>
</dbReference>
<keyword evidence="6" id="KW-0552">Olfaction</keyword>
<dbReference type="UCSC" id="F10A3.5">
    <property type="organism name" value="c. elegans"/>
</dbReference>
<dbReference type="PaxDb" id="6239-F10A3.5"/>
<dbReference type="Proteomes" id="UP000001940">
    <property type="component" value="Chromosome V"/>
</dbReference>
<keyword evidence="9 19" id="KW-0472">Membrane</keyword>
<evidence type="ECO:0000256" key="9">
    <source>
        <dbReference type="ARBA" id="ARBA00023136"/>
    </source>
</evidence>
<dbReference type="InParanoid" id="O45340"/>
<dbReference type="CTD" id="184275"/>
<evidence type="ECO:0000256" key="1">
    <source>
        <dbReference type="ARBA" id="ARBA00004272"/>
    </source>
</evidence>
<dbReference type="GeneID" id="184275"/>
<evidence type="ECO:0000256" key="15">
    <source>
        <dbReference type="ARBA" id="ARBA00064300"/>
    </source>
</evidence>
<dbReference type="GO" id="GO:0042048">
    <property type="term" value="P:olfactory behavior"/>
    <property type="evidence" value="ECO:0000318"/>
    <property type="project" value="GO_Central"/>
</dbReference>
<feature type="transmembrane region" description="Helical" evidence="19">
    <location>
        <begin position="12"/>
        <end position="33"/>
    </location>
</feature>
<proteinExistence type="inferred from homology"/>
<keyword evidence="2" id="KW-1003">Cell membrane</keyword>
<evidence type="ECO:0000256" key="18">
    <source>
        <dbReference type="ARBA" id="ARBA00082489"/>
    </source>
</evidence>
<evidence type="ECO:0000256" key="3">
    <source>
        <dbReference type="ARBA" id="ARBA00022500"/>
    </source>
</evidence>
<dbReference type="GO" id="GO:0005886">
    <property type="term" value="C:plasma membrane"/>
    <property type="evidence" value="ECO:0000318"/>
    <property type="project" value="GO_Central"/>
</dbReference>
<dbReference type="GO" id="GO:0038022">
    <property type="term" value="F:G protein-coupled olfactory receptor activity"/>
    <property type="evidence" value="ECO:0000318"/>
    <property type="project" value="GO_Central"/>
</dbReference>
<dbReference type="PANTHER" id="PTHR22943">
    <property type="entry name" value="7-TRANSMEMBRANE DOMAIN RECEPTOR C.ELEGANS"/>
    <property type="match status" value="1"/>
</dbReference>
<evidence type="ECO:0000256" key="19">
    <source>
        <dbReference type="SAM" id="Phobius"/>
    </source>
</evidence>
<dbReference type="Pfam" id="PF10326">
    <property type="entry name" value="7TM_GPCR_Str"/>
    <property type="match status" value="1"/>
</dbReference>
<dbReference type="GO" id="GO:0060170">
    <property type="term" value="C:ciliary membrane"/>
    <property type="evidence" value="ECO:0007669"/>
    <property type="project" value="UniProtKB-SubCell"/>
</dbReference>
<feature type="transmembrane region" description="Helical" evidence="19">
    <location>
        <begin position="84"/>
        <end position="111"/>
    </location>
</feature>
<evidence type="ECO:0000313" key="22">
    <source>
        <dbReference type="WormBase" id="F10A3.5"/>
    </source>
</evidence>
<dbReference type="EMBL" id="BX284605">
    <property type="protein sequence ID" value="CAB07345.1"/>
    <property type="molecule type" value="Genomic_DNA"/>
</dbReference>
<dbReference type="FunFam" id="1.20.1070.10:FF:000128">
    <property type="entry name" value="Seven TM Receptor"/>
    <property type="match status" value="1"/>
</dbReference>
<keyword evidence="8" id="KW-0969">Cilium</keyword>
<keyword evidence="5 19" id="KW-0812">Transmembrane</keyword>
<keyword evidence="10 20" id="KW-0675">Receptor</keyword>